<evidence type="ECO:0000313" key="3">
    <source>
        <dbReference type="Proteomes" id="UP000184074"/>
    </source>
</evidence>
<sequence length="144" mass="15399">MKKFCFGCVAALCGTAAFADSESTILAEQPFTSTPWANGDYYTVTLELDGCMLSKTVTEFDGDDVSEDSLRIDIDLAQVDMARLEIVADAVTLWGANGYEVMCTDIVGEDCVVPNRPGEQISVPVSVGADEYLAAFADKVSSCQ</sequence>
<organism evidence="2 3">
    <name type="scientific">Cognatiyoonia sediminum</name>
    <dbReference type="NCBI Taxonomy" id="1508389"/>
    <lineage>
        <taxon>Bacteria</taxon>
        <taxon>Pseudomonadati</taxon>
        <taxon>Pseudomonadota</taxon>
        <taxon>Alphaproteobacteria</taxon>
        <taxon>Rhodobacterales</taxon>
        <taxon>Paracoccaceae</taxon>
        <taxon>Cognatiyoonia</taxon>
    </lineage>
</organism>
<dbReference type="Proteomes" id="UP000184074">
    <property type="component" value="Unassembled WGS sequence"/>
</dbReference>
<proteinExistence type="predicted"/>
<dbReference type="STRING" id="1508389.SAMN05444003_1459"/>
<feature type="signal peptide" evidence="1">
    <location>
        <begin position="1"/>
        <end position="19"/>
    </location>
</feature>
<dbReference type="EMBL" id="FQXB01000001">
    <property type="protein sequence ID" value="SHG89771.1"/>
    <property type="molecule type" value="Genomic_DNA"/>
</dbReference>
<evidence type="ECO:0000313" key="2">
    <source>
        <dbReference type="EMBL" id="SHG89771.1"/>
    </source>
</evidence>
<protein>
    <recommendedName>
        <fullName evidence="4">Invasion protein IalB, involved in pathogenesis</fullName>
    </recommendedName>
</protein>
<gene>
    <name evidence="2" type="ORF">SAMN05444003_1459</name>
</gene>
<evidence type="ECO:0000256" key="1">
    <source>
        <dbReference type="SAM" id="SignalP"/>
    </source>
</evidence>
<dbReference type="RefSeq" id="WP_072900141.1">
    <property type="nucleotide sequence ID" value="NZ_FQXB01000001.1"/>
</dbReference>
<feature type="chain" id="PRO_5013042118" description="Invasion protein IalB, involved in pathogenesis" evidence="1">
    <location>
        <begin position="20"/>
        <end position="144"/>
    </location>
</feature>
<name>A0A1M5NJS1_9RHOB</name>
<evidence type="ECO:0008006" key="4">
    <source>
        <dbReference type="Google" id="ProtNLM"/>
    </source>
</evidence>
<reference evidence="2 3" key="1">
    <citation type="submission" date="2016-11" db="EMBL/GenBank/DDBJ databases">
        <authorList>
            <person name="Jaros S."/>
            <person name="Januszkiewicz K."/>
            <person name="Wedrychowicz H."/>
        </authorList>
    </citation>
    <scope>NUCLEOTIDE SEQUENCE [LARGE SCALE GENOMIC DNA]</scope>
    <source>
        <strain evidence="2 3">DSM 28715</strain>
    </source>
</reference>
<accession>A0A1M5NJS1</accession>
<keyword evidence="3" id="KW-1185">Reference proteome</keyword>
<dbReference type="AlphaFoldDB" id="A0A1M5NJS1"/>
<keyword evidence="1" id="KW-0732">Signal</keyword>